<dbReference type="InterPro" id="IPR035906">
    <property type="entry name" value="MetI-like_sf"/>
</dbReference>
<gene>
    <name evidence="10" type="ORF">QO011_001075</name>
</gene>
<keyword evidence="3 8" id="KW-0813">Transport</keyword>
<reference evidence="10 11" key="1">
    <citation type="submission" date="2023-07" db="EMBL/GenBank/DDBJ databases">
        <title>Genomic Encyclopedia of Type Strains, Phase IV (KMG-IV): sequencing the most valuable type-strain genomes for metagenomic binning, comparative biology and taxonomic classification.</title>
        <authorList>
            <person name="Goeker M."/>
        </authorList>
    </citation>
    <scope>NUCLEOTIDE SEQUENCE [LARGE SCALE GENOMIC DNA]</scope>
    <source>
        <strain evidence="10 11">DSM 19619</strain>
    </source>
</reference>
<evidence type="ECO:0000256" key="1">
    <source>
        <dbReference type="ARBA" id="ARBA00004651"/>
    </source>
</evidence>
<feature type="transmembrane region" description="Helical" evidence="8">
    <location>
        <begin position="113"/>
        <end position="137"/>
    </location>
</feature>
<accession>A0ABU0J1F0</accession>
<feature type="transmembrane region" description="Helical" evidence="8">
    <location>
        <begin position="516"/>
        <end position="541"/>
    </location>
</feature>
<keyword evidence="5 8" id="KW-0812">Transmembrane</keyword>
<proteinExistence type="inferred from homology"/>
<comment type="similarity">
    <text evidence="2">Belongs to the binding-protein-dependent transport system permease family. CysTW subfamily.</text>
</comment>
<protein>
    <submittedName>
        <fullName evidence="10">Spermidine/putrescine transport system permease protein</fullName>
    </submittedName>
</protein>
<feature type="domain" description="ABC transmembrane type-1" evidence="9">
    <location>
        <begin position="77"/>
        <end position="282"/>
    </location>
</feature>
<organism evidence="10 11">
    <name type="scientific">Labrys wisconsinensis</name>
    <dbReference type="NCBI Taxonomy" id="425677"/>
    <lineage>
        <taxon>Bacteria</taxon>
        <taxon>Pseudomonadati</taxon>
        <taxon>Pseudomonadota</taxon>
        <taxon>Alphaproteobacteria</taxon>
        <taxon>Hyphomicrobiales</taxon>
        <taxon>Xanthobacteraceae</taxon>
        <taxon>Labrys</taxon>
    </lineage>
</organism>
<evidence type="ECO:0000256" key="3">
    <source>
        <dbReference type="ARBA" id="ARBA00022448"/>
    </source>
</evidence>
<feature type="transmembrane region" description="Helical" evidence="8">
    <location>
        <begin position="340"/>
        <end position="366"/>
    </location>
</feature>
<evidence type="ECO:0000256" key="7">
    <source>
        <dbReference type="ARBA" id="ARBA00023136"/>
    </source>
</evidence>
<evidence type="ECO:0000256" key="8">
    <source>
        <dbReference type="RuleBase" id="RU363032"/>
    </source>
</evidence>
<evidence type="ECO:0000313" key="11">
    <source>
        <dbReference type="Proteomes" id="UP001242480"/>
    </source>
</evidence>
<feature type="transmembrane region" description="Helical" evidence="8">
    <location>
        <begin position="72"/>
        <end position="101"/>
    </location>
</feature>
<evidence type="ECO:0000256" key="4">
    <source>
        <dbReference type="ARBA" id="ARBA00022475"/>
    </source>
</evidence>
<keyword evidence="6 8" id="KW-1133">Transmembrane helix</keyword>
<dbReference type="PANTHER" id="PTHR42929">
    <property type="entry name" value="INNER MEMBRANE ABC TRANSPORTER PERMEASE PROTEIN YDCU-RELATED-RELATED"/>
    <property type="match status" value="1"/>
</dbReference>
<feature type="transmembrane region" description="Helical" evidence="8">
    <location>
        <begin position="386"/>
        <end position="414"/>
    </location>
</feature>
<feature type="domain" description="ABC transmembrane type-1" evidence="9">
    <location>
        <begin position="391"/>
        <end position="579"/>
    </location>
</feature>
<feature type="transmembrane region" description="Helical" evidence="8">
    <location>
        <begin position="462"/>
        <end position="482"/>
    </location>
</feature>
<evidence type="ECO:0000256" key="6">
    <source>
        <dbReference type="ARBA" id="ARBA00022989"/>
    </source>
</evidence>
<dbReference type="SUPFAM" id="SSF161098">
    <property type="entry name" value="MetI-like"/>
    <property type="match status" value="2"/>
</dbReference>
<dbReference type="Pfam" id="PF00528">
    <property type="entry name" value="BPD_transp_1"/>
    <property type="match status" value="2"/>
</dbReference>
<feature type="transmembrane region" description="Helical" evidence="8">
    <location>
        <begin position="426"/>
        <end position="450"/>
    </location>
</feature>
<dbReference type="Proteomes" id="UP001242480">
    <property type="component" value="Unassembled WGS sequence"/>
</dbReference>
<evidence type="ECO:0000313" key="10">
    <source>
        <dbReference type="EMBL" id="MDQ0468080.1"/>
    </source>
</evidence>
<comment type="subcellular location">
    <subcellularLocation>
        <location evidence="1 8">Cell membrane</location>
        <topology evidence="1 8">Multi-pass membrane protein</topology>
    </subcellularLocation>
</comment>
<dbReference type="Gene3D" id="1.10.3720.10">
    <property type="entry name" value="MetI-like"/>
    <property type="match status" value="2"/>
</dbReference>
<dbReference type="PANTHER" id="PTHR42929:SF5">
    <property type="entry name" value="ABC TRANSPORTER PERMEASE PROTEIN"/>
    <property type="match status" value="1"/>
</dbReference>
<dbReference type="RefSeq" id="WP_307268647.1">
    <property type="nucleotide sequence ID" value="NZ_JAUSVX010000001.1"/>
</dbReference>
<sequence length="590" mass="63154">MTDIASRPAMIGAGWRARAGWRNPLWLALPGIVFLVLFLAYPALQLLSLSVIDPQGGGLSLAAFRRLLTTPVYLRVLTTTFVVAAQTTALCLLFGYPLAYWLARQPARRQQGLMLLVLLPFWTSPLVLNFAWLVLLGRNGAVAGALMALGIDHPPDLLFGRGTVLFALTHSMLPLAVVTMLPTMSQIDERLPRAAATLGASGGQRFWRVWFHLSMPGVAAAGLLVFVNSVGFFITPAILGGPQETMLSQLIINQIQKLQNWPFGAALAAMLIAAALLTCIVYDYAFGLSSVSGGADAKTGRRRGWPRRLGMRALAGLAAATDAVDRAVGGHRLGWLLPTYAIGLVVLSLLPIVAFIPMGFTSSNFLSFPPPGFSTRWFEAYLESPVWIAATIRSFGIGLVTAAVTLLIAAMGAFGIARTESRWAGLGFVLFLMPMVVPPIVIAIALFYLFAGVGLVATDLGIVIGHTVTAIPIAFVVILATLKGHDWRYDQAAATLGASRSKVLARVTIPLIRKGLFAAFIFAFLQSFQELTIAMFIGGGLKTTLPKQMWDDVNLQVNPTLAAASVVVMVVVTGLFLVAGRLRMGSSRSA</sequence>
<dbReference type="CDD" id="cd06261">
    <property type="entry name" value="TM_PBP2"/>
    <property type="match status" value="2"/>
</dbReference>
<feature type="transmembrane region" description="Helical" evidence="8">
    <location>
        <begin position="561"/>
        <end position="579"/>
    </location>
</feature>
<dbReference type="EMBL" id="JAUSVX010000001">
    <property type="protein sequence ID" value="MDQ0468080.1"/>
    <property type="molecule type" value="Genomic_DNA"/>
</dbReference>
<keyword evidence="7 8" id="KW-0472">Membrane</keyword>
<keyword evidence="11" id="KW-1185">Reference proteome</keyword>
<feature type="transmembrane region" description="Helical" evidence="8">
    <location>
        <begin position="157"/>
        <end position="181"/>
    </location>
</feature>
<feature type="transmembrane region" description="Helical" evidence="8">
    <location>
        <begin position="25"/>
        <end position="52"/>
    </location>
</feature>
<dbReference type="InterPro" id="IPR000515">
    <property type="entry name" value="MetI-like"/>
</dbReference>
<dbReference type="PRINTS" id="PR00173">
    <property type="entry name" value="EDTRNSPORT"/>
</dbReference>
<evidence type="ECO:0000256" key="2">
    <source>
        <dbReference type="ARBA" id="ARBA00007069"/>
    </source>
</evidence>
<feature type="transmembrane region" description="Helical" evidence="8">
    <location>
        <begin position="218"/>
        <end position="241"/>
    </location>
</feature>
<name>A0ABU0J1F0_9HYPH</name>
<comment type="caution">
    <text evidence="10">The sequence shown here is derived from an EMBL/GenBank/DDBJ whole genome shotgun (WGS) entry which is preliminary data.</text>
</comment>
<evidence type="ECO:0000259" key="9">
    <source>
        <dbReference type="PROSITE" id="PS50928"/>
    </source>
</evidence>
<evidence type="ECO:0000256" key="5">
    <source>
        <dbReference type="ARBA" id="ARBA00022692"/>
    </source>
</evidence>
<feature type="transmembrane region" description="Helical" evidence="8">
    <location>
        <begin position="261"/>
        <end position="282"/>
    </location>
</feature>
<dbReference type="PROSITE" id="PS50928">
    <property type="entry name" value="ABC_TM1"/>
    <property type="match status" value="2"/>
</dbReference>
<keyword evidence="4" id="KW-1003">Cell membrane</keyword>